<dbReference type="InterPro" id="IPR006379">
    <property type="entry name" value="HAD-SF_hydro_IIB"/>
</dbReference>
<keyword evidence="1" id="KW-0378">Hydrolase</keyword>
<organism evidence="1 2">
    <name type="scientific">Aerococcus urinaeequi</name>
    <dbReference type="NCBI Taxonomy" id="51665"/>
    <lineage>
        <taxon>Bacteria</taxon>
        <taxon>Bacillati</taxon>
        <taxon>Bacillota</taxon>
        <taxon>Bacilli</taxon>
        <taxon>Lactobacillales</taxon>
        <taxon>Aerococcaceae</taxon>
        <taxon>Aerococcus</taxon>
    </lineage>
</organism>
<dbReference type="NCBIfam" id="TIGR01484">
    <property type="entry name" value="HAD-SF-IIB"/>
    <property type="match status" value="1"/>
</dbReference>
<dbReference type="PROSITE" id="PS01228">
    <property type="entry name" value="COF_1"/>
    <property type="match status" value="1"/>
</dbReference>
<dbReference type="NCBIfam" id="TIGR00099">
    <property type="entry name" value="Cof-subfamily"/>
    <property type="match status" value="1"/>
</dbReference>
<dbReference type="Proteomes" id="UP000595091">
    <property type="component" value="Chromosome"/>
</dbReference>
<protein>
    <submittedName>
        <fullName evidence="1">Cof-type HAD-IIB family hydrolase</fullName>
    </submittedName>
</protein>
<dbReference type="PANTHER" id="PTHR10000">
    <property type="entry name" value="PHOSPHOSERINE PHOSPHATASE"/>
    <property type="match status" value="1"/>
</dbReference>
<name>A0A7M1KTS5_9LACT</name>
<evidence type="ECO:0000313" key="2">
    <source>
        <dbReference type="Proteomes" id="UP000595091"/>
    </source>
</evidence>
<dbReference type="GO" id="GO:0005829">
    <property type="term" value="C:cytosol"/>
    <property type="evidence" value="ECO:0007669"/>
    <property type="project" value="TreeGrafter"/>
</dbReference>
<dbReference type="Gene3D" id="3.30.1240.10">
    <property type="match status" value="1"/>
</dbReference>
<gene>
    <name evidence="1" type="ORF">IMX20_02270</name>
</gene>
<dbReference type="PANTHER" id="PTHR10000:SF25">
    <property type="entry name" value="PHOSPHATASE YKRA-RELATED"/>
    <property type="match status" value="1"/>
</dbReference>
<dbReference type="InterPro" id="IPR000150">
    <property type="entry name" value="Cof"/>
</dbReference>
<dbReference type="AlphaFoldDB" id="A0A7M1KTS5"/>
<dbReference type="SUPFAM" id="SSF56784">
    <property type="entry name" value="HAD-like"/>
    <property type="match status" value="1"/>
</dbReference>
<dbReference type="Pfam" id="PF08282">
    <property type="entry name" value="Hydrolase_3"/>
    <property type="match status" value="1"/>
</dbReference>
<accession>A0A7M1KTS5</accession>
<reference evidence="1 2" key="1">
    <citation type="submission" date="2020-10" db="EMBL/GenBank/DDBJ databases">
        <title>Plasmid carrying two tetracycline resistance determinant.</title>
        <authorList>
            <person name="Yang Q."/>
        </authorList>
    </citation>
    <scope>NUCLEOTIDE SEQUENCE [LARGE SCALE GENOMIC DNA]</scope>
    <source>
        <strain evidence="1 2">T43</strain>
    </source>
</reference>
<dbReference type="RefSeq" id="WP_197558785.1">
    <property type="nucleotide sequence ID" value="NZ_CP063065.1"/>
</dbReference>
<dbReference type="GO" id="GO:0016791">
    <property type="term" value="F:phosphatase activity"/>
    <property type="evidence" value="ECO:0007669"/>
    <property type="project" value="TreeGrafter"/>
</dbReference>
<dbReference type="GO" id="GO:0000287">
    <property type="term" value="F:magnesium ion binding"/>
    <property type="evidence" value="ECO:0007669"/>
    <property type="project" value="TreeGrafter"/>
</dbReference>
<proteinExistence type="predicted"/>
<dbReference type="InterPro" id="IPR036412">
    <property type="entry name" value="HAD-like_sf"/>
</dbReference>
<dbReference type="SFLD" id="SFLDS00003">
    <property type="entry name" value="Haloacid_Dehalogenase"/>
    <property type="match status" value="1"/>
</dbReference>
<dbReference type="SFLD" id="SFLDG01140">
    <property type="entry name" value="C2.B:_Phosphomannomutase_and_P"/>
    <property type="match status" value="1"/>
</dbReference>
<sequence length="278" mass="30986">MTSKYIFLDVDGTLVSYENVLPESAVEAIHQAQANGHKVFTVTGRSKAEMYKEILDIGFDGYVGGNGNYIELADEVIYHKHLTGEETRKIVDWLLDRNLEFYLESNSGLYGSKNFRERGRQTVQSYVAYKGKDNAQDAAVESIFPEMLFDQDLYRDDINKISFVLESYQDYLAAKEAFKDYQVGTWGGRGEHALFGDVALANITKETAIQDLLAHENVDPKDTFAFGDAKIDIPMFNICETGVAMGNGGGEIKAAADYITDAAEDDGLYNAFKHFGLI</sequence>
<dbReference type="EMBL" id="CP063065">
    <property type="protein sequence ID" value="QOQ79545.1"/>
    <property type="molecule type" value="Genomic_DNA"/>
</dbReference>
<evidence type="ECO:0000313" key="1">
    <source>
        <dbReference type="EMBL" id="QOQ79545.1"/>
    </source>
</evidence>
<dbReference type="InterPro" id="IPR023214">
    <property type="entry name" value="HAD_sf"/>
</dbReference>
<dbReference type="Gene3D" id="3.40.50.1000">
    <property type="entry name" value="HAD superfamily/HAD-like"/>
    <property type="match status" value="1"/>
</dbReference>